<dbReference type="PANTHER" id="PTHR33452:SF1">
    <property type="entry name" value="INNER MEMBRANE PROTEIN YPHA-RELATED"/>
    <property type="match status" value="1"/>
</dbReference>
<dbReference type="Proteomes" id="UP001315278">
    <property type="component" value="Unassembled WGS sequence"/>
</dbReference>
<comment type="caution">
    <text evidence="8">The sequence shown here is derived from an EMBL/GenBank/DDBJ whole genome shotgun (WGS) entry which is preliminary data.</text>
</comment>
<feature type="transmembrane region" description="Helical" evidence="7">
    <location>
        <begin position="95"/>
        <end position="114"/>
    </location>
</feature>
<evidence type="ECO:0000256" key="3">
    <source>
        <dbReference type="ARBA" id="ARBA00022475"/>
    </source>
</evidence>
<dbReference type="PANTHER" id="PTHR33452">
    <property type="entry name" value="OXIDOREDUCTASE CATD-RELATED"/>
    <property type="match status" value="1"/>
</dbReference>
<feature type="transmembrane region" description="Helical" evidence="7">
    <location>
        <begin position="134"/>
        <end position="152"/>
    </location>
</feature>
<name>A0ABS5FGD5_9BRAD</name>
<evidence type="ECO:0000256" key="4">
    <source>
        <dbReference type="ARBA" id="ARBA00022692"/>
    </source>
</evidence>
<sequence>MKTSTPRETSVSSSTHIAAGDNAARLSDSWVPLFARLAIAPLFLYSGIGKLLAFPATAARLGAADGIGAVLAAGATTVELGCGLALVLGLFARQAAVVLLLFTIAATLMFHNFWAAPEAQVVMQTINFLKNLGLLGALALIAFHGPGSYAMSGRSSSRS</sequence>
<evidence type="ECO:0000313" key="9">
    <source>
        <dbReference type="Proteomes" id="UP001315278"/>
    </source>
</evidence>
<keyword evidence="5 7" id="KW-1133">Transmembrane helix</keyword>
<proteinExistence type="inferred from homology"/>
<dbReference type="Pfam" id="PF07681">
    <property type="entry name" value="DoxX"/>
    <property type="match status" value="1"/>
</dbReference>
<evidence type="ECO:0000313" key="8">
    <source>
        <dbReference type="EMBL" id="MBR0795851.1"/>
    </source>
</evidence>
<evidence type="ECO:0000256" key="1">
    <source>
        <dbReference type="ARBA" id="ARBA00004651"/>
    </source>
</evidence>
<evidence type="ECO:0000256" key="7">
    <source>
        <dbReference type="SAM" id="Phobius"/>
    </source>
</evidence>
<organism evidence="8 9">
    <name type="scientific">Bradyrhizobium jicamae</name>
    <dbReference type="NCBI Taxonomy" id="280332"/>
    <lineage>
        <taxon>Bacteria</taxon>
        <taxon>Pseudomonadati</taxon>
        <taxon>Pseudomonadota</taxon>
        <taxon>Alphaproteobacteria</taxon>
        <taxon>Hyphomicrobiales</taxon>
        <taxon>Nitrobacteraceae</taxon>
        <taxon>Bradyrhizobium</taxon>
    </lineage>
</organism>
<keyword evidence="3" id="KW-1003">Cell membrane</keyword>
<evidence type="ECO:0000256" key="5">
    <source>
        <dbReference type="ARBA" id="ARBA00022989"/>
    </source>
</evidence>
<dbReference type="EMBL" id="JAFCJH010000008">
    <property type="protein sequence ID" value="MBR0795851.1"/>
    <property type="molecule type" value="Genomic_DNA"/>
</dbReference>
<keyword evidence="4 7" id="KW-0812">Transmembrane</keyword>
<dbReference type="InterPro" id="IPR051907">
    <property type="entry name" value="DoxX-like_oxidoreductase"/>
</dbReference>
<accession>A0ABS5FGD5</accession>
<dbReference type="InterPro" id="IPR032808">
    <property type="entry name" value="DoxX"/>
</dbReference>
<gene>
    <name evidence="8" type="ORF">JQ615_10655</name>
</gene>
<reference evidence="9" key="1">
    <citation type="journal article" date="2021" name="ISME J.">
        <title>Evolutionary origin and ecological implication of a unique nif island in free-living Bradyrhizobium lineages.</title>
        <authorList>
            <person name="Tao J."/>
        </authorList>
    </citation>
    <scope>NUCLEOTIDE SEQUENCE [LARGE SCALE GENOMIC DNA]</scope>
    <source>
        <strain evidence="9">SZCCT0434</strain>
    </source>
</reference>
<keyword evidence="6 7" id="KW-0472">Membrane</keyword>
<evidence type="ECO:0000256" key="6">
    <source>
        <dbReference type="ARBA" id="ARBA00023136"/>
    </source>
</evidence>
<protein>
    <submittedName>
        <fullName evidence="8">DoxX family protein</fullName>
    </submittedName>
</protein>
<comment type="subcellular location">
    <subcellularLocation>
        <location evidence="1">Cell membrane</location>
        <topology evidence="1">Multi-pass membrane protein</topology>
    </subcellularLocation>
</comment>
<evidence type="ECO:0000256" key="2">
    <source>
        <dbReference type="ARBA" id="ARBA00006679"/>
    </source>
</evidence>
<feature type="transmembrane region" description="Helical" evidence="7">
    <location>
        <begin position="33"/>
        <end position="54"/>
    </location>
</feature>
<feature type="transmembrane region" description="Helical" evidence="7">
    <location>
        <begin position="66"/>
        <end position="88"/>
    </location>
</feature>
<dbReference type="RefSeq" id="WP_212492516.1">
    <property type="nucleotide sequence ID" value="NZ_JAFCJH010000008.1"/>
</dbReference>
<keyword evidence="9" id="KW-1185">Reference proteome</keyword>
<comment type="similarity">
    <text evidence="2">Belongs to the DoxX family.</text>
</comment>